<keyword evidence="3 4" id="KW-0539">Nucleus</keyword>
<sequence length="230" mass="25177">MTTHISPQMASSGTQHGKFEPYVNNGGTTLAIPGKDFVIAAGDTRLSTGYSIHTRQSSKVFQLTDKCVIVTAGMQSDASTLHKTMHARLVHYEHAHGKQMSTEAIGQMLSNMLYGRRFFPYYTFNLVAGIDSKGQGVVYGYDAIGSYQSVEVGAMGTGQSLIQPLLDNQVAYKNHQLVPSKELDLERALSLVKDSFTSAGERDIYTGDSVEIAIITQEGIKYETLQLKQD</sequence>
<dbReference type="GO" id="GO:0005737">
    <property type="term" value="C:cytoplasm"/>
    <property type="evidence" value="ECO:0007669"/>
    <property type="project" value="UniProtKB-SubCell"/>
</dbReference>
<dbReference type="InterPro" id="IPR001353">
    <property type="entry name" value="Proteasome_sua/b"/>
</dbReference>
<name>A0AAW2YP99_9EUKA</name>
<dbReference type="FunFam" id="3.60.20.10:FF:000027">
    <property type="entry name" value="Proteasome subunit beta type-6"/>
    <property type="match status" value="1"/>
</dbReference>
<protein>
    <recommendedName>
        <fullName evidence="4">Proteasome subunit beta</fullName>
    </recommendedName>
</protein>
<keyword evidence="2 4" id="KW-0647">Proteasome</keyword>
<dbReference type="PROSITE" id="PS00854">
    <property type="entry name" value="PROTEASOME_BETA_1"/>
    <property type="match status" value="1"/>
</dbReference>
<evidence type="ECO:0000313" key="7">
    <source>
        <dbReference type="Proteomes" id="UP001431209"/>
    </source>
</evidence>
<dbReference type="PROSITE" id="PS51476">
    <property type="entry name" value="PROTEASOME_BETA_2"/>
    <property type="match status" value="1"/>
</dbReference>
<dbReference type="Proteomes" id="UP001431209">
    <property type="component" value="Unassembled WGS sequence"/>
</dbReference>
<comment type="subunit">
    <text evidence="4">Component of the proteasome complex.</text>
</comment>
<keyword evidence="1 4" id="KW-0963">Cytoplasm</keyword>
<dbReference type="GO" id="GO:0005634">
    <property type="term" value="C:nucleus"/>
    <property type="evidence" value="ECO:0007669"/>
    <property type="project" value="UniProtKB-SubCell"/>
</dbReference>
<dbReference type="AlphaFoldDB" id="A0AAW2YP99"/>
<dbReference type="SUPFAM" id="SSF56235">
    <property type="entry name" value="N-terminal nucleophile aminohydrolases (Ntn hydrolases)"/>
    <property type="match status" value="1"/>
</dbReference>
<evidence type="ECO:0000256" key="5">
    <source>
        <dbReference type="SAM" id="MobiDB-lite"/>
    </source>
</evidence>
<reference evidence="6 7" key="1">
    <citation type="submission" date="2024-03" db="EMBL/GenBank/DDBJ databases">
        <title>The Acrasis kona genome and developmental transcriptomes reveal deep origins of eukaryotic multicellular pathways.</title>
        <authorList>
            <person name="Sheikh S."/>
            <person name="Fu C.-J."/>
            <person name="Brown M.W."/>
            <person name="Baldauf S.L."/>
        </authorList>
    </citation>
    <scope>NUCLEOTIDE SEQUENCE [LARGE SCALE GENOMIC DNA]</scope>
    <source>
        <strain evidence="6 7">ATCC MYA-3509</strain>
    </source>
</reference>
<dbReference type="GO" id="GO:0051603">
    <property type="term" value="P:proteolysis involved in protein catabolic process"/>
    <property type="evidence" value="ECO:0007669"/>
    <property type="project" value="InterPro"/>
</dbReference>
<comment type="subcellular location">
    <subcellularLocation>
        <location evidence="4">Cytoplasm</location>
    </subcellularLocation>
    <subcellularLocation>
        <location evidence="4">Nucleus</location>
    </subcellularLocation>
</comment>
<accession>A0AAW2YP99</accession>
<dbReference type="InterPro" id="IPR016050">
    <property type="entry name" value="Proteasome_bsu_CS"/>
</dbReference>
<evidence type="ECO:0000313" key="6">
    <source>
        <dbReference type="EMBL" id="KAL0479022.1"/>
    </source>
</evidence>
<feature type="compositionally biased region" description="Polar residues" evidence="5">
    <location>
        <begin position="1"/>
        <end position="15"/>
    </location>
</feature>
<dbReference type="GO" id="GO:0005839">
    <property type="term" value="C:proteasome core complex"/>
    <property type="evidence" value="ECO:0007669"/>
    <property type="project" value="InterPro"/>
</dbReference>
<dbReference type="Gene3D" id="3.60.20.10">
    <property type="entry name" value="Glutamine Phosphoribosylpyrophosphate, subunit 1, domain 1"/>
    <property type="match status" value="1"/>
</dbReference>
<dbReference type="PANTHER" id="PTHR32194">
    <property type="entry name" value="METALLOPROTEASE TLDD"/>
    <property type="match status" value="1"/>
</dbReference>
<evidence type="ECO:0000256" key="4">
    <source>
        <dbReference type="RuleBase" id="RU004203"/>
    </source>
</evidence>
<feature type="region of interest" description="Disordered" evidence="5">
    <location>
        <begin position="1"/>
        <end position="20"/>
    </location>
</feature>
<comment type="function">
    <text evidence="4">Component of the proteasome, a multicatalytic proteinase complex which is characterized by its ability to cleave peptides with Arg, Phe, Tyr, Leu, and Glu adjacent to the leaving group at neutral or slightly basic pH. The proteasome has an ATP-dependent proteolytic activity.</text>
</comment>
<dbReference type="Pfam" id="PF00227">
    <property type="entry name" value="Proteasome"/>
    <property type="match status" value="1"/>
</dbReference>
<dbReference type="InterPro" id="IPR029055">
    <property type="entry name" value="Ntn_hydrolases_N"/>
</dbReference>
<evidence type="ECO:0000256" key="1">
    <source>
        <dbReference type="ARBA" id="ARBA00022490"/>
    </source>
</evidence>
<proteinExistence type="inferred from homology"/>
<evidence type="ECO:0000256" key="3">
    <source>
        <dbReference type="ARBA" id="ARBA00023242"/>
    </source>
</evidence>
<dbReference type="InterPro" id="IPR023333">
    <property type="entry name" value="Proteasome_suB-type"/>
</dbReference>
<evidence type="ECO:0000256" key="2">
    <source>
        <dbReference type="ARBA" id="ARBA00022942"/>
    </source>
</evidence>
<gene>
    <name evidence="6" type="ORF">AKO1_007900</name>
</gene>
<dbReference type="PANTHER" id="PTHR32194:SF2">
    <property type="entry name" value="PROTEASOME SUBUNIT BETA TYPE-1"/>
    <property type="match status" value="1"/>
</dbReference>
<dbReference type="EMBL" id="JAOPGA020000496">
    <property type="protein sequence ID" value="KAL0479022.1"/>
    <property type="molecule type" value="Genomic_DNA"/>
</dbReference>
<comment type="caution">
    <text evidence="6">The sequence shown here is derived from an EMBL/GenBank/DDBJ whole genome shotgun (WGS) entry which is preliminary data.</text>
</comment>
<comment type="similarity">
    <text evidence="4">Belongs to the peptidase T1B family.</text>
</comment>
<organism evidence="6 7">
    <name type="scientific">Acrasis kona</name>
    <dbReference type="NCBI Taxonomy" id="1008807"/>
    <lineage>
        <taxon>Eukaryota</taxon>
        <taxon>Discoba</taxon>
        <taxon>Heterolobosea</taxon>
        <taxon>Tetramitia</taxon>
        <taxon>Eutetramitia</taxon>
        <taxon>Acrasidae</taxon>
        <taxon>Acrasis</taxon>
    </lineage>
</organism>
<keyword evidence="7" id="KW-1185">Reference proteome</keyword>
<dbReference type="CDD" id="cd03757">
    <property type="entry name" value="proteasome_beta_type_1"/>
    <property type="match status" value="1"/>
</dbReference>